<keyword evidence="1" id="KW-1133">Transmembrane helix</keyword>
<dbReference type="AlphaFoldDB" id="A0A385ELA4"/>
<evidence type="ECO:0000313" key="2">
    <source>
        <dbReference type="EMBL" id="AXQ86096.1"/>
    </source>
</evidence>
<reference evidence="2" key="1">
    <citation type="submission" date="2018-07" db="EMBL/GenBank/DDBJ databases">
        <title>Small IncQ1 and Col-like plasmids harbouring blaKPC-2 gene and a novel non-Tn4401 element (NTEKPC-IId) in Klebsiella pneumoniae Clonal Group 258.</title>
        <authorList>
            <person name="Cerdeira L.T."/>
            <person name="Lam M.M.C."/>
            <person name="Wyres K.L."/>
            <person name="Wick R.R."/>
            <person name="Judd L.M."/>
            <person name="Lopes R."/>
            <person name="Ribas R.M."/>
            <person name="Morais M.M."/>
            <person name="Holt K.E."/>
            <person name="Lincopan N."/>
        </authorList>
    </citation>
    <scope>NUCLEOTIDE SEQUENCE</scope>
    <source>
        <strain evidence="2">KPC45</strain>
        <plasmid evidence="2">pKPC45a</plasmid>
    </source>
</reference>
<dbReference type="EMBL" id="MH595534">
    <property type="protein sequence ID" value="AXQ86096.1"/>
    <property type="molecule type" value="Genomic_DNA"/>
</dbReference>
<accession>A0A385ELA4</accession>
<gene>
    <name evidence="2" type="ORF">pKPC45a_007</name>
</gene>
<keyword evidence="1" id="KW-0812">Transmembrane</keyword>
<feature type="transmembrane region" description="Helical" evidence="1">
    <location>
        <begin position="12"/>
        <end position="40"/>
    </location>
</feature>
<sequence length="81" mass="8724">MGCLVSHQSVKAALRAFVICSCLVWASPTSQVFLAALAVLNCFTNSNRDRAYSGNFPANGIFSQSLFISKQSGRRLPSLPT</sequence>
<geneLocation type="plasmid" evidence="2">
    <name>pKPC45a</name>
</geneLocation>
<protein>
    <submittedName>
        <fullName evidence="2">Helix-turn-helix domain-containing protein</fullName>
    </submittedName>
</protein>
<keyword evidence="2" id="KW-0614">Plasmid</keyword>
<proteinExistence type="predicted"/>
<organism evidence="2">
    <name type="scientific">Klebsiella pneumoniae</name>
    <dbReference type="NCBI Taxonomy" id="573"/>
    <lineage>
        <taxon>Bacteria</taxon>
        <taxon>Pseudomonadati</taxon>
        <taxon>Pseudomonadota</taxon>
        <taxon>Gammaproteobacteria</taxon>
        <taxon>Enterobacterales</taxon>
        <taxon>Enterobacteriaceae</taxon>
        <taxon>Klebsiella/Raoultella group</taxon>
        <taxon>Klebsiella</taxon>
        <taxon>Klebsiella pneumoniae complex</taxon>
    </lineage>
</organism>
<keyword evidence="1" id="KW-0472">Membrane</keyword>
<name>A0A385ELA4_KLEPN</name>
<evidence type="ECO:0000256" key="1">
    <source>
        <dbReference type="SAM" id="Phobius"/>
    </source>
</evidence>